<comment type="caution">
    <text evidence="2">The sequence shown here is derived from an EMBL/GenBank/DDBJ whole genome shotgun (WGS) entry which is preliminary data.</text>
</comment>
<name>A0A917ZHP1_9GAMM</name>
<proteinExistence type="predicted"/>
<dbReference type="EMBL" id="BMLT01000006">
    <property type="protein sequence ID" value="GGO83510.1"/>
    <property type="molecule type" value="Genomic_DNA"/>
</dbReference>
<dbReference type="CDD" id="cd00038">
    <property type="entry name" value="CAP_ED"/>
    <property type="match status" value="1"/>
</dbReference>
<dbReference type="AlphaFoldDB" id="A0A917ZHP1"/>
<evidence type="ECO:0000313" key="2">
    <source>
        <dbReference type="EMBL" id="GGO83510.1"/>
    </source>
</evidence>
<dbReference type="PANTHER" id="PTHR24567:SF74">
    <property type="entry name" value="HTH-TYPE TRANSCRIPTIONAL REGULATOR ARCR"/>
    <property type="match status" value="1"/>
</dbReference>
<reference evidence="2 3" key="1">
    <citation type="journal article" date="2014" name="Int. J. Syst. Evol. Microbiol.">
        <title>Complete genome sequence of Corynebacterium casei LMG S-19264T (=DSM 44701T), isolated from a smear-ripened cheese.</title>
        <authorList>
            <consortium name="US DOE Joint Genome Institute (JGI-PGF)"/>
            <person name="Walter F."/>
            <person name="Albersmeier A."/>
            <person name="Kalinowski J."/>
            <person name="Ruckert C."/>
        </authorList>
    </citation>
    <scope>NUCLEOTIDE SEQUENCE [LARGE SCALE GENOMIC DNA]</scope>
    <source>
        <strain evidence="2 3">CGMCC 1.7286</strain>
    </source>
</reference>
<dbReference type="Pfam" id="PF00027">
    <property type="entry name" value="cNMP_binding"/>
    <property type="match status" value="1"/>
</dbReference>
<dbReference type="Gene3D" id="2.60.120.10">
    <property type="entry name" value="Jelly Rolls"/>
    <property type="match status" value="1"/>
</dbReference>
<accession>A0A917ZHP1</accession>
<dbReference type="PROSITE" id="PS00889">
    <property type="entry name" value="CNMP_BINDING_2"/>
    <property type="match status" value="1"/>
</dbReference>
<dbReference type="GO" id="GO:0003700">
    <property type="term" value="F:DNA-binding transcription factor activity"/>
    <property type="evidence" value="ECO:0007669"/>
    <property type="project" value="TreeGrafter"/>
</dbReference>
<protein>
    <recommendedName>
        <fullName evidence="1">Cyclic nucleotide-binding domain-containing protein</fullName>
    </recommendedName>
</protein>
<evidence type="ECO:0000313" key="3">
    <source>
        <dbReference type="Proteomes" id="UP000599578"/>
    </source>
</evidence>
<dbReference type="RefSeq" id="WP_188861177.1">
    <property type="nucleotide sequence ID" value="NZ_BMLT01000006.1"/>
</dbReference>
<dbReference type="InterPro" id="IPR000595">
    <property type="entry name" value="cNMP-bd_dom"/>
</dbReference>
<dbReference type="PRINTS" id="PR00103">
    <property type="entry name" value="CAMPKINASE"/>
</dbReference>
<gene>
    <name evidence="2" type="ORF">GCM10011348_27460</name>
</gene>
<dbReference type="SMART" id="SM00100">
    <property type="entry name" value="cNMP"/>
    <property type="match status" value="1"/>
</dbReference>
<dbReference type="SUPFAM" id="SSF51206">
    <property type="entry name" value="cAMP-binding domain-like"/>
    <property type="match status" value="1"/>
</dbReference>
<dbReference type="Proteomes" id="UP000599578">
    <property type="component" value="Unassembled WGS sequence"/>
</dbReference>
<feature type="domain" description="Cyclic nucleotide-binding" evidence="1">
    <location>
        <begin position="14"/>
        <end position="133"/>
    </location>
</feature>
<dbReference type="InterPro" id="IPR018490">
    <property type="entry name" value="cNMP-bd_dom_sf"/>
</dbReference>
<dbReference type="GO" id="GO:0005829">
    <property type="term" value="C:cytosol"/>
    <property type="evidence" value="ECO:0007669"/>
    <property type="project" value="TreeGrafter"/>
</dbReference>
<dbReference type="InterPro" id="IPR018488">
    <property type="entry name" value="cNMP-bd_CS"/>
</dbReference>
<evidence type="ECO:0000259" key="1">
    <source>
        <dbReference type="PROSITE" id="PS50042"/>
    </source>
</evidence>
<sequence>MSNARLKLLQQMPIFGGITDDVLEFLLARTRVVECKSGDYFFMEGDPAGELYVLEKGEVEILRTWQEREYRISTMSLGDCFGEMALIDFCPRSASVRALEDCSAIELSASALHELYEKDPSQYTMIYMNLARELSRRLRDVNDLLFQATVQVRRHENDCIHPT</sequence>
<keyword evidence="3" id="KW-1185">Reference proteome</keyword>
<dbReference type="PROSITE" id="PS50042">
    <property type="entry name" value="CNMP_BINDING_3"/>
    <property type="match status" value="1"/>
</dbReference>
<dbReference type="PANTHER" id="PTHR24567">
    <property type="entry name" value="CRP FAMILY TRANSCRIPTIONAL REGULATORY PROTEIN"/>
    <property type="match status" value="1"/>
</dbReference>
<organism evidence="2 3">
    <name type="scientific">Marinobacterium nitratireducens</name>
    <dbReference type="NCBI Taxonomy" id="518897"/>
    <lineage>
        <taxon>Bacteria</taxon>
        <taxon>Pseudomonadati</taxon>
        <taxon>Pseudomonadota</taxon>
        <taxon>Gammaproteobacteria</taxon>
        <taxon>Oceanospirillales</taxon>
        <taxon>Oceanospirillaceae</taxon>
        <taxon>Marinobacterium</taxon>
    </lineage>
</organism>
<dbReference type="InterPro" id="IPR050397">
    <property type="entry name" value="Env_Response_Regulators"/>
</dbReference>
<dbReference type="InterPro" id="IPR014710">
    <property type="entry name" value="RmlC-like_jellyroll"/>
</dbReference>